<comment type="caution">
    <text evidence="2">The sequence shown here is derived from an EMBL/GenBank/DDBJ whole genome shotgun (WGS) entry which is preliminary data.</text>
</comment>
<dbReference type="EMBL" id="BLLF01000091">
    <property type="protein sequence ID" value="GFH07383.1"/>
    <property type="molecule type" value="Genomic_DNA"/>
</dbReference>
<evidence type="ECO:0000313" key="2">
    <source>
        <dbReference type="EMBL" id="GFH07383.1"/>
    </source>
</evidence>
<gene>
    <name evidence="2" type="ORF">HaLaN_02172</name>
</gene>
<feature type="non-terminal residue" evidence="2">
    <location>
        <position position="1"/>
    </location>
</feature>
<evidence type="ECO:0000313" key="3">
    <source>
        <dbReference type="Proteomes" id="UP000485058"/>
    </source>
</evidence>
<reference evidence="2 3" key="1">
    <citation type="submission" date="2020-02" db="EMBL/GenBank/DDBJ databases">
        <title>Draft genome sequence of Haematococcus lacustris strain NIES-144.</title>
        <authorList>
            <person name="Morimoto D."/>
            <person name="Nakagawa S."/>
            <person name="Yoshida T."/>
            <person name="Sawayama S."/>
        </authorList>
    </citation>
    <scope>NUCLEOTIDE SEQUENCE [LARGE SCALE GENOMIC DNA]</scope>
    <source>
        <strain evidence="2 3">NIES-144</strain>
    </source>
</reference>
<name>A0A699YBE4_HAELA</name>
<keyword evidence="3" id="KW-1185">Reference proteome</keyword>
<feature type="region of interest" description="Disordered" evidence="1">
    <location>
        <begin position="73"/>
        <end position="115"/>
    </location>
</feature>
<organism evidence="2 3">
    <name type="scientific">Haematococcus lacustris</name>
    <name type="common">Green alga</name>
    <name type="synonym">Haematococcus pluvialis</name>
    <dbReference type="NCBI Taxonomy" id="44745"/>
    <lineage>
        <taxon>Eukaryota</taxon>
        <taxon>Viridiplantae</taxon>
        <taxon>Chlorophyta</taxon>
        <taxon>core chlorophytes</taxon>
        <taxon>Chlorophyceae</taxon>
        <taxon>CS clade</taxon>
        <taxon>Chlamydomonadales</taxon>
        <taxon>Haematococcaceae</taxon>
        <taxon>Haematococcus</taxon>
    </lineage>
</organism>
<sequence length="115" mass="11593">MPAQASADTPQLLTIDCSTGGVGRQSRGKLLIDIARNAENVRLSLASHPGKGTPIHKVVCCELNLAYAPKGATHQRPWEAPGSHNPGEMGVAAAEGSNGGAGAAGAPTAGWSEAQ</sequence>
<dbReference type="Proteomes" id="UP000485058">
    <property type="component" value="Unassembled WGS sequence"/>
</dbReference>
<evidence type="ECO:0000256" key="1">
    <source>
        <dbReference type="SAM" id="MobiDB-lite"/>
    </source>
</evidence>
<accession>A0A699YBE4</accession>
<proteinExistence type="predicted"/>
<feature type="compositionally biased region" description="Low complexity" evidence="1">
    <location>
        <begin position="104"/>
        <end position="115"/>
    </location>
</feature>
<protein>
    <submittedName>
        <fullName evidence="2">Uncharacterized protein</fullName>
    </submittedName>
</protein>
<dbReference type="AlphaFoldDB" id="A0A699YBE4"/>